<organism evidence="5 6">
    <name type="scientific">Desulfonatronum thiosulfatophilum</name>
    <dbReference type="NCBI Taxonomy" id="617002"/>
    <lineage>
        <taxon>Bacteria</taxon>
        <taxon>Pseudomonadati</taxon>
        <taxon>Thermodesulfobacteriota</taxon>
        <taxon>Desulfovibrionia</taxon>
        <taxon>Desulfovibrionales</taxon>
        <taxon>Desulfonatronaceae</taxon>
        <taxon>Desulfonatronum</taxon>
    </lineage>
</organism>
<dbReference type="GO" id="GO:0006281">
    <property type="term" value="P:DNA repair"/>
    <property type="evidence" value="ECO:0007669"/>
    <property type="project" value="TreeGrafter"/>
</dbReference>
<dbReference type="NCBIfam" id="TIGR01549">
    <property type="entry name" value="HAD-SF-IA-v1"/>
    <property type="match status" value="1"/>
</dbReference>
<dbReference type="InterPro" id="IPR050155">
    <property type="entry name" value="HAD-like_hydrolase_sf"/>
</dbReference>
<evidence type="ECO:0000256" key="3">
    <source>
        <dbReference type="ARBA" id="ARBA00006171"/>
    </source>
</evidence>
<dbReference type="SUPFAM" id="SSF56784">
    <property type="entry name" value="HAD-like"/>
    <property type="match status" value="1"/>
</dbReference>
<reference evidence="5 6" key="1">
    <citation type="submission" date="2016-10" db="EMBL/GenBank/DDBJ databases">
        <authorList>
            <person name="de Groot N.N."/>
        </authorList>
    </citation>
    <scope>NUCLEOTIDE SEQUENCE [LARGE SCALE GENOMIC DNA]</scope>
    <source>
        <strain evidence="5 6">ASO4-2</strain>
    </source>
</reference>
<dbReference type="Pfam" id="PF13419">
    <property type="entry name" value="HAD_2"/>
    <property type="match status" value="1"/>
</dbReference>
<dbReference type="InterPro" id="IPR041492">
    <property type="entry name" value="HAD_2"/>
</dbReference>
<dbReference type="RefSeq" id="WP_092118753.1">
    <property type="nucleotide sequence ID" value="NZ_FMXO01000006.1"/>
</dbReference>
<dbReference type="EMBL" id="FMXO01000006">
    <property type="protein sequence ID" value="SDB26168.1"/>
    <property type="molecule type" value="Genomic_DNA"/>
</dbReference>
<dbReference type="EC" id="3.1.3.18" evidence="4"/>
<evidence type="ECO:0000313" key="5">
    <source>
        <dbReference type="EMBL" id="SDB26168.1"/>
    </source>
</evidence>
<evidence type="ECO:0000256" key="4">
    <source>
        <dbReference type="ARBA" id="ARBA00013078"/>
    </source>
</evidence>
<name>A0A1G6C011_9BACT</name>
<dbReference type="OrthoDB" id="9793014at2"/>
<comment type="catalytic activity">
    <reaction evidence="1">
        <text>2-phosphoglycolate + H2O = glycolate + phosphate</text>
        <dbReference type="Rhea" id="RHEA:14369"/>
        <dbReference type="ChEBI" id="CHEBI:15377"/>
        <dbReference type="ChEBI" id="CHEBI:29805"/>
        <dbReference type="ChEBI" id="CHEBI:43474"/>
        <dbReference type="ChEBI" id="CHEBI:58033"/>
        <dbReference type="EC" id="3.1.3.18"/>
    </reaction>
</comment>
<dbReference type="Gene3D" id="1.10.150.240">
    <property type="entry name" value="Putative phosphatase, domain 2"/>
    <property type="match status" value="1"/>
</dbReference>
<dbReference type="Gene3D" id="3.40.50.1000">
    <property type="entry name" value="HAD superfamily/HAD-like"/>
    <property type="match status" value="1"/>
</dbReference>
<evidence type="ECO:0000256" key="2">
    <source>
        <dbReference type="ARBA" id="ARBA00004818"/>
    </source>
</evidence>
<dbReference type="InterPro" id="IPR036412">
    <property type="entry name" value="HAD-like_sf"/>
</dbReference>
<gene>
    <name evidence="5" type="ORF">SAMN05660653_01248</name>
</gene>
<accession>A0A1G6C011</accession>
<protein>
    <recommendedName>
        <fullName evidence="4">phosphoglycolate phosphatase</fullName>
        <ecNumber evidence="4">3.1.3.18</ecNumber>
    </recommendedName>
</protein>
<sequence length="216" mass="24650">MRTALDAVIDPRLKGLVLDCDGVILDSFQANMEFYNAMRRVIGLGPMNAEEESYVHSHAVHDSMRRIIPREHWSQLDAIRKKINYADLMPYLQLEPGLERALRTARSKGLRMAICTNRTNTMGSILHHYALTSFFHPVETAATVTFPKPHPEGLHKILNVWGVSRDEIAFIGDTKVDEQAAVAAGVRFWAYKNEKLCCNLHIPNFFMLSQWLMKRA</sequence>
<dbReference type="STRING" id="617002.SAMN05660653_01248"/>
<dbReference type="CDD" id="cd01427">
    <property type="entry name" value="HAD_like"/>
    <property type="match status" value="1"/>
</dbReference>
<dbReference type="SFLD" id="SFLDS00003">
    <property type="entry name" value="Haloacid_Dehalogenase"/>
    <property type="match status" value="1"/>
</dbReference>
<dbReference type="Proteomes" id="UP000198771">
    <property type="component" value="Unassembled WGS sequence"/>
</dbReference>
<dbReference type="SFLD" id="SFLDG01129">
    <property type="entry name" value="C1.5:_HAD__Beta-PGM__Phosphata"/>
    <property type="match status" value="1"/>
</dbReference>
<comment type="pathway">
    <text evidence="2">Organic acid metabolism; glycolate biosynthesis; glycolate from 2-phosphoglycolate: step 1/1.</text>
</comment>
<dbReference type="AlphaFoldDB" id="A0A1G6C011"/>
<dbReference type="InterPro" id="IPR006439">
    <property type="entry name" value="HAD-SF_hydro_IA"/>
</dbReference>
<evidence type="ECO:0000313" key="6">
    <source>
        <dbReference type="Proteomes" id="UP000198771"/>
    </source>
</evidence>
<keyword evidence="6" id="KW-1185">Reference proteome</keyword>
<dbReference type="PANTHER" id="PTHR43434">
    <property type="entry name" value="PHOSPHOGLYCOLATE PHOSPHATASE"/>
    <property type="match status" value="1"/>
</dbReference>
<dbReference type="InterPro" id="IPR023198">
    <property type="entry name" value="PGP-like_dom2"/>
</dbReference>
<dbReference type="GO" id="GO:0008967">
    <property type="term" value="F:phosphoglycolate phosphatase activity"/>
    <property type="evidence" value="ECO:0007669"/>
    <property type="project" value="UniProtKB-EC"/>
</dbReference>
<dbReference type="GO" id="GO:0005829">
    <property type="term" value="C:cytosol"/>
    <property type="evidence" value="ECO:0007669"/>
    <property type="project" value="TreeGrafter"/>
</dbReference>
<proteinExistence type="inferred from homology"/>
<comment type="similarity">
    <text evidence="3">Belongs to the HAD-like hydrolase superfamily. CbbY/CbbZ/Gph/YieH family.</text>
</comment>
<dbReference type="InterPro" id="IPR023214">
    <property type="entry name" value="HAD_sf"/>
</dbReference>
<dbReference type="PANTHER" id="PTHR43434:SF1">
    <property type="entry name" value="PHOSPHOGLYCOLATE PHOSPHATASE"/>
    <property type="match status" value="1"/>
</dbReference>
<evidence type="ECO:0000256" key="1">
    <source>
        <dbReference type="ARBA" id="ARBA00000830"/>
    </source>
</evidence>